<organism evidence="1 2">
    <name type="scientific">Candidatus Giovannonibacteria bacterium RIFCSPLOWO2_01_FULL_46_32</name>
    <dbReference type="NCBI Taxonomy" id="1798353"/>
    <lineage>
        <taxon>Bacteria</taxon>
        <taxon>Candidatus Giovannoniibacteriota</taxon>
    </lineage>
</organism>
<reference evidence="1 2" key="1">
    <citation type="journal article" date="2016" name="Nat. Commun.">
        <title>Thousands of microbial genomes shed light on interconnected biogeochemical processes in an aquifer system.</title>
        <authorList>
            <person name="Anantharaman K."/>
            <person name="Brown C.T."/>
            <person name="Hug L.A."/>
            <person name="Sharon I."/>
            <person name="Castelle C.J."/>
            <person name="Probst A.J."/>
            <person name="Thomas B.C."/>
            <person name="Singh A."/>
            <person name="Wilkins M.J."/>
            <person name="Karaoz U."/>
            <person name="Brodie E.L."/>
            <person name="Williams K.H."/>
            <person name="Hubbard S.S."/>
            <person name="Banfield J.F."/>
        </authorList>
    </citation>
    <scope>NUCLEOTIDE SEQUENCE [LARGE SCALE GENOMIC DNA]</scope>
</reference>
<proteinExistence type="predicted"/>
<protein>
    <submittedName>
        <fullName evidence="1">Uncharacterized protein</fullName>
    </submittedName>
</protein>
<evidence type="ECO:0000313" key="1">
    <source>
        <dbReference type="EMBL" id="OGF87536.1"/>
    </source>
</evidence>
<dbReference type="AlphaFoldDB" id="A0A1F5XIB9"/>
<dbReference type="Proteomes" id="UP000177346">
    <property type="component" value="Unassembled WGS sequence"/>
</dbReference>
<sequence>MSGSVQKKWVFENKKRKERESMVTIVAIQDDQPFEVLGPFVNEEAAKEYLRKWGYRSYVQGGGDTEYWTAPIFPVGGYSYIMPVEHPLDPPAWFKP</sequence>
<evidence type="ECO:0000313" key="2">
    <source>
        <dbReference type="Proteomes" id="UP000177346"/>
    </source>
</evidence>
<comment type="caution">
    <text evidence="1">The sequence shown here is derived from an EMBL/GenBank/DDBJ whole genome shotgun (WGS) entry which is preliminary data.</text>
</comment>
<dbReference type="EMBL" id="MFIF01000005">
    <property type="protein sequence ID" value="OGF87536.1"/>
    <property type="molecule type" value="Genomic_DNA"/>
</dbReference>
<name>A0A1F5XIB9_9BACT</name>
<accession>A0A1F5XIB9</accession>
<gene>
    <name evidence="1" type="ORF">A3B19_03070</name>
</gene>